<dbReference type="AlphaFoldDB" id="A0A151J359"/>
<proteinExistence type="predicted"/>
<dbReference type="PANTHER" id="PTHR35617">
    <property type="entry name" value="PHAGE_INTEGRASE DOMAIN-CONTAINING PROTEIN"/>
    <property type="match status" value="1"/>
</dbReference>
<evidence type="ECO:0008006" key="3">
    <source>
        <dbReference type="Google" id="ProtNLM"/>
    </source>
</evidence>
<sequence>WNFCQTRQITPFDPEVNQVLEFLSRELQYTNLYSSFITTRSAISLISNKAIGNHPLIKRFGKGVSIIKPEKPRYDFIWDPAPVVEKLAHIFPYESLSLDIISRKLILLLALGSGRRAQYSTRHASTSLAVRKGISLELVKRAAGWSGKSRVFANFYNRPIVNPESFCNSVLLP</sequence>
<evidence type="ECO:0000313" key="2">
    <source>
        <dbReference type="Proteomes" id="UP000078492"/>
    </source>
</evidence>
<evidence type="ECO:0000313" key="1">
    <source>
        <dbReference type="EMBL" id="KYN16809.1"/>
    </source>
</evidence>
<name>A0A151J359_9HYME</name>
<organism evidence="1 2">
    <name type="scientific">Trachymyrmex cornetzi</name>
    <dbReference type="NCBI Taxonomy" id="471704"/>
    <lineage>
        <taxon>Eukaryota</taxon>
        <taxon>Metazoa</taxon>
        <taxon>Ecdysozoa</taxon>
        <taxon>Arthropoda</taxon>
        <taxon>Hexapoda</taxon>
        <taxon>Insecta</taxon>
        <taxon>Pterygota</taxon>
        <taxon>Neoptera</taxon>
        <taxon>Endopterygota</taxon>
        <taxon>Hymenoptera</taxon>
        <taxon>Apocrita</taxon>
        <taxon>Aculeata</taxon>
        <taxon>Formicoidea</taxon>
        <taxon>Formicidae</taxon>
        <taxon>Myrmicinae</taxon>
        <taxon>Trachymyrmex</taxon>
    </lineage>
</organism>
<keyword evidence="2" id="KW-1185">Reference proteome</keyword>
<dbReference type="PANTHER" id="PTHR35617:SF3">
    <property type="entry name" value="CORE-BINDING (CB) DOMAIN-CONTAINING PROTEIN"/>
    <property type="match status" value="1"/>
</dbReference>
<protein>
    <recommendedName>
        <fullName evidence="3">Tyr recombinase domain-containing protein</fullName>
    </recommendedName>
</protein>
<gene>
    <name evidence="1" type="ORF">ALC57_10915</name>
</gene>
<reference evidence="1 2" key="1">
    <citation type="submission" date="2015-09" db="EMBL/GenBank/DDBJ databases">
        <title>Trachymyrmex cornetzi WGS genome.</title>
        <authorList>
            <person name="Nygaard S."/>
            <person name="Hu H."/>
            <person name="Boomsma J."/>
            <person name="Zhang G."/>
        </authorList>
    </citation>
    <scope>NUCLEOTIDE SEQUENCE [LARGE SCALE GENOMIC DNA]</scope>
    <source>
        <strain evidence="1">Tcor2-1</strain>
        <tissue evidence="1">Whole body</tissue>
    </source>
</reference>
<dbReference type="EMBL" id="KQ980300">
    <property type="protein sequence ID" value="KYN16809.1"/>
    <property type="molecule type" value="Genomic_DNA"/>
</dbReference>
<accession>A0A151J359</accession>
<feature type="non-terminal residue" evidence="1">
    <location>
        <position position="1"/>
    </location>
</feature>
<dbReference type="Proteomes" id="UP000078492">
    <property type="component" value="Unassembled WGS sequence"/>
</dbReference>